<accession>A0AC35G396</accession>
<evidence type="ECO:0000313" key="2">
    <source>
        <dbReference type="WBParaSite" id="PS1159_v2.g23626.t1"/>
    </source>
</evidence>
<sequence>MHILLCIGLLFIGINGSENELQQSSIEEFDVPGDPFSDSYTLPKVNLDDKKCDLQEHTKEYQKVIKECEQKYKNLVESNSAEVDAFFKQFIEQFAYRLDFKFDDSNNINRTAVIEFTPKDIKVLKDYISKTAPTKTLRTQAKDKLIKSISKSFDASPLARSLSFRTEIIITGVIICIAFVLFSFRLFSVAKKQVILSTIIVSFLTIFMTSCWSHYNMRLEETTARFMEKQSKFTGKECDHLSLWQRFNEYYWGFITIKRDSSCYELKFFIDQNIKHQVKLSTVVGEVITDWILSGLNVIGQPVRTFCDTLFKDAPLQMIPLLITFLYMFFFFIFLFLFIGTLWLFEVSIQSQFLRISFGSKNGETRMGQQQQKVPQIQEFINAITTLNNRFDNFQKQNIPNVNRLLKTEKIENIPDGGPKNPQIAESMEH</sequence>
<proteinExistence type="predicted"/>
<organism evidence="1 2">
    <name type="scientific">Panagrolaimus sp. PS1159</name>
    <dbReference type="NCBI Taxonomy" id="55785"/>
    <lineage>
        <taxon>Eukaryota</taxon>
        <taxon>Metazoa</taxon>
        <taxon>Ecdysozoa</taxon>
        <taxon>Nematoda</taxon>
        <taxon>Chromadorea</taxon>
        <taxon>Rhabditida</taxon>
        <taxon>Tylenchina</taxon>
        <taxon>Panagrolaimomorpha</taxon>
        <taxon>Panagrolaimoidea</taxon>
        <taxon>Panagrolaimidae</taxon>
        <taxon>Panagrolaimus</taxon>
    </lineage>
</organism>
<dbReference type="Proteomes" id="UP000887580">
    <property type="component" value="Unplaced"/>
</dbReference>
<reference evidence="2" key="1">
    <citation type="submission" date="2022-11" db="UniProtKB">
        <authorList>
            <consortium name="WormBaseParasite"/>
        </authorList>
    </citation>
    <scope>IDENTIFICATION</scope>
</reference>
<protein>
    <submittedName>
        <fullName evidence="2">Chloride channel CLIC-like protein 1</fullName>
    </submittedName>
</protein>
<name>A0AC35G396_9BILA</name>
<evidence type="ECO:0000313" key="1">
    <source>
        <dbReference type="Proteomes" id="UP000887580"/>
    </source>
</evidence>
<dbReference type="WBParaSite" id="PS1159_v2.g23626.t1">
    <property type="protein sequence ID" value="PS1159_v2.g23626.t1"/>
    <property type="gene ID" value="PS1159_v2.g23626"/>
</dbReference>